<dbReference type="Proteomes" id="UP000886188">
    <property type="component" value="Unassembled WGS sequence"/>
</dbReference>
<proteinExistence type="predicted"/>
<evidence type="ECO:0000313" key="1">
    <source>
        <dbReference type="EMBL" id="HEA16396.1"/>
    </source>
</evidence>
<organism evidence="1">
    <name type="scientific">Pseudoalteromonas prydzensis</name>
    <dbReference type="NCBI Taxonomy" id="182141"/>
    <lineage>
        <taxon>Bacteria</taxon>
        <taxon>Pseudomonadati</taxon>
        <taxon>Pseudomonadota</taxon>
        <taxon>Gammaproteobacteria</taxon>
        <taxon>Alteromonadales</taxon>
        <taxon>Pseudoalteromonadaceae</taxon>
        <taxon>Pseudoalteromonas</taxon>
    </lineage>
</organism>
<accession>A0A7V1CXZ8</accession>
<reference evidence="1" key="1">
    <citation type="journal article" date="2020" name="mSystems">
        <title>Genome- and Community-Level Interaction Insights into Carbon Utilization and Element Cycling Functions of Hydrothermarchaeota in Hydrothermal Sediment.</title>
        <authorList>
            <person name="Zhou Z."/>
            <person name="Liu Y."/>
            <person name="Xu W."/>
            <person name="Pan J."/>
            <person name="Luo Z.H."/>
            <person name="Li M."/>
        </authorList>
    </citation>
    <scope>NUCLEOTIDE SEQUENCE [LARGE SCALE GENOMIC DNA]</scope>
    <source>
        <strain evidence="1">HyVt-346</strain>
    </source>
</reference>
<protein>
    <submittedName>
        <fullName evidence="1">Uncharacterized protein</fullName>
    </submittedName>
</protein>
<name>A0A7V1CXZ8_9GAMM</name>
<dbReference type="AlphaFoldDB" id="A0A7V1CXZ8"/>
<gene>
    <name evidence="1" type="ORF">ENH88_08115</name>
</gene>
<sequence>MLSIYLSDHQAQLMKISDAQRCPFTSVGYVKTQQKRLLESCWLTAKKKQIAQRFTQPNLEQLVSLLSDDISPAAISQACIEIMANLPQNINLIFINNLLNEPSLHNVAKLVVRKVLLQQHSYNLIALIDLQTLYFAFSTSQNPAVQTLAKSELTILVDSQSDIKNLITGFNFLCQSELVNSPLMSLFLLSLSWEQVNAIGNHASRNLPTVDVLQVLLQSGFVKLLPLVNASLNKIENPSSLIALMRRMLGDKLDLLVDFETQISAWQGEQQACADFKQQLQLNWPKYEEQLASLRLIAGNALNAKLNAIEISAMDCYSQAVFNLHRYYQHLAAKKLNAGVPA</sequence>
<comment type="caution">
    <text evidence="1">The sequence shown here is derived from an EMBL/GenBank/DDBJ whole genome shotgun (WGS) entry which is preliminary data.</text>
</comment>
<dbReference type="EMBL" id="DRGM01000082">
    <property type="protein sequence ID" value="HEA16396.1"/>
    <property type="molecule type" value="Genomic_DNA"/>
</dbReference>